<dbReference type="InterPro" id="IPR049713">
    <property type="entry name" value="Pr6Pr-like"/>
</dbReference>
<accession>A0ABT1T342</accession>
<keyword evidence="1" id="KW-0472">Membrane</keyword>
<feature type="transmembrane region" description="Helical" evidence="1">
    <location>
        <begin position="81"/>
        <end position="105"/>
    </location>
</feature>
<feature type="transmembrane region" description="Helical" evidence="1">
    <location>
        <begin position="7"/>
        <end position="28"/>
    </location>
</feature>
<feature type="transmembrane region" description="Helical" evidence="1">
    <location>
        <begin position="147"/>
        <end position="171"/>
    </location>
</feature>
<feature type="transmembrane region" description="Helical" evidence="1">
    <location>
        <begin position="48"/>
        <end position="69"/>
    </location>
</feature>
<gene>
    <name evidence="2" type="ORF">NPE20_13015</name>
</gene>
<proteinExistence type="predicted"/>
<evidence type="ECO:0000256" key="1">
    <source>
        <dbReference type="SAM" id="Phobius"/>
    </source>
</evidence>
<dbReference type="EMBL" id="JANHOH010000002">
    <property type="protein sequence ID" value="MCQ6958888.1"/>
    <property type="molecule type" value="Genomic_DNA"/>
</dbReference>
<keyword evidence="1" id="KW-0812">Transmembrane</keyword>
<feature type="transmembrane region" description="Helical" evidence="1">
    <location>
        <begin position="117"/>
        <end position="135"/>
    </location>
</feature>
<sequence>MQTKNNAVIAISALIAILTWFALILQFYLSMTAYLAKGRTLGGSLVEFFSYFTIQCNLLTAIGLTAVAVSGFNKSFFSRRGVLTAIAVYISIVCLVYNIVLRGTVHPVGWHRVADELLHAVCPPLFVLFWVIYVPKQNINWKDAFSWLWYPFFYLVYILIRGSLSALYPYFFLNAVNLGYPQVFINIAMLMVVFLAFCMLYVFIARLITRRTAA</sequence>
<evidence type="ECO:0000313" key="2">
    <source>
        <dbReference type="EMBL" id="MCQ6958888.1"/>
    </source>
</evidence>
<dbReference type="Proteomes" id="UP001204376">
    <property type="component" value="Unassembled WGS sequence"/>
</dbReference>
<name>A0ABT1T342_9SPHI</name>
<organism evidence="2 3">
    <name type="scientific">Mucilaginibacter aquariorum</name>
    <dbReference type="NCBI Taxonomy" id="2967225"/>
    <lineage>
        <taxon>Bacteria</taxon>
        <taxon>Pseudomonadati</taxon>
        <taxon>Bacteroidota</taxon>
        <taxon>Sphingobacteriia</taxon>
        <taxon>Sphingobacteriales</taxon>
        <taxon>Sphingobacteriaceae</taxon>
        <taxon>Mucilaginibacter</taxon>
    </lineage>
</organism>
<feature type="transmembrane region" description="Helical" evidence="1">
    <location>
        <begin position="183"/>
        <end position="204"/>
    </location>
</feature>
<keyword evidence="1" id="KW-1133">Transmembrane helix</keyword>
<comment type="caution">
    <text evidence="2">The sequence shown here is derived from an EMBL/GenBank/DDBJ whole genome shotgun (WGS) entry which is preliminary data.</text>
</comment>
<keyword evidence="3" id="KW-1185">Reference proteome</keyword>
<dbReference type="RefSeq" id="WP_256539084.1">
    <property type="nucleotide sequence ID" value="NZ_JANHOH010000002.1"/>
</dbReference>
<protein>
    <submittedName>
        <fullName evidence="2">Pr6Pr family membrane protein</fullName>
    </submittedName>
</protein>
<evidence type="ECO:0000313" key="3">
    <source>
        <dbReference type="Proteomes" id="UP001204376"/>
    </source>
</evidence>
<reference evidence="2 3" key="1">
    <citation type="submission" date="2022-07" db="EMBL/GenBank/DDBJ databases">
        <title>Mucilaginibacter sp. JC4.</title>
        <authorList>
            <person name="Le V."/>
            <person name="Ko S.-R."/>
            <person name="Ahn C.-Y."/>
            <person name="Oh H.-M."/>
        </authorList>
    </citation>
    <scope>NUCLEOTIDE SEQUENCE [LARGE SCALE GENOMIC DNA]</scope>
    <source>
        <strain evidence="2 3">JC4</strain>
    </source>
</reference>
<dbReference type="NCBIfam" id="NF038065">
    <property type="entry name" value="Pr6Pr"/>
    <property type="match status" value="1"/>
</dbReference>